<evidence type="ECO:0000313" key="2">
    <source>
        <dbReference type="EMBL" id="TMQ72902.1"/>
    </source>
</evidence>
<keyword evidence="1" id="KW-0812">Transmembrane</keyword>
<accession>A0A538UAG2</accession>
<dbReference type="EMBL" id="VBPB01000089">
    <property type="protein sequence ID" value="TMQ72902.1"/>
    <property type="molecule type" value="Genomic_DNA"/>
</dbReference>
<protein>
    <submittedName>
        <fullName evidence="2">Uncharacterized protein</fullName>
    </submittedName>
</protein>
<keyword evidence="1" id="KW-1133">Transmembrane helix</keyword>
<organism evidence="2 3">
    <name type="scientific">Eiseniibacteriota bacterium</name>
    <dbReference type="NCBI Taxonomy" id="2212470"/>
    <lineage>
        <taxon>Bacteria</taxon>
        <taxon>Candidatus Eiseniibacteriota</taxon>
    </lineage>
</organism>
<feature type="transmembrane region" description="Helical" evidence="1">
    <location>
        <begin position="38"/>
        <end position="60"/>
    </location>
</feature>
<evidence type="ECO:0000256" key="1">
    <source>
        <dbReference type="SAM" id="Phobius"/>
    </source>
</evidence>
<keyword evidence="1" id="KW-0472">Membrane</keyword>
<dbReference type="AlphaFoldDB" id="A0A538UAG2"/>
<feature type="transmembrane region" description="Helical" evidence="1">
    <location>
        <begin position="72"/>
        <end position="92"/>
    </location>
</feature>
<feature type="transmembrane region" description="Helical" evidence="1">
    <location>
        <begin position="7"/>
        <end position="26"/>
    </location>
</feature>
<sequence length="126" mass="13515">MNAFNRVIGALMLVIGLLIVVGIVTARDSREQITGSPVGIIVLLAVMVLGALMMLGRFAHVASEGSRNVAGVARWVGVLMRVVYTLMFLSALLAGKRGWVAGAVGMAIIGEWQLRRWSRRVSRGPS</sequence>
<name>A0A538UAG2_UNCEI</name>
<evidence type="ECO:0000313" key="3">
    <source>
        <dbReference type="Proteomes" id="UP000319771"/>
    </source>
</evidence>
<reference evidence="2 3" key="1">
    <citation type="journal article" date="2019" name="Nat. Microbiol.">
        <title>Mediterranean grassland soil C-N compound turnover is dependent on rainfall and depth, and is mediated by genomically divergent microorganisms.</title>
        <authorList>
            <person name="Diamond S."/>
            <person name="Andeer P.F."/>
            <person name="Li Z."/>
            <person name="Crits-Christoph A."/>
            <person name="Burstein D."/>
            <person name="Anantharaman K."/>
            <person name="Lane K.R."/>
            <person name="Thomas B.C."/>
            <person name="Pan C."/>
            <person name="Northen T.R."/>
            <person name="Banfield J.F."/>
        </authorList>
    </citation>
    <scope>NUCLEOTIDE SEQUENCE [LARGE SCALE GENOMIC DNA]</scope>
    <source>
        <strain evidence="2">WS_11</strain>
    </source>
</reference>
<gene>
    <name evidence="2" type="ORF">E6K81_06150</name>
</gene>
<comment type="caution">
    <text evidence="2">The sequence shown here is derived from an EMBL/GenBank/DDBJ whole genome shotgun (WGS) entry which is preliminary data.</text>
</comment>
<proteinExistence type="predicted"/>
<dbReference type="Proteomes" id="UP000319771">
    <property type="component" value="Unassembled WGS sequence"/>
</dbReference>